<organism evidence="7 8">
    <name type="scientific">Reticulomyxa filosa</name>
    <dbReference type="NCBI Taxonomy" id="46433"/>
    <lineage>
        <taxon>Eukaryota</taxon>
        <taxon>Sar</taxon>
        <taxon>Rhizaria</taxon>
        <taxon>Retaria</taxon>
        <taxon>Foraminifera</taxon>
        <taxon>Monothalamids</taxon>
        <taxon>Reticulomyxidae</taxon>
        <taxon>Reticulomyxa</taxon>
    </lineage>
</organism>
<dbReference type="InterPro" id="IPR029000">
    <property type="entry name" value="Cyclophilin-like_dom_sf"/>
</dbReference>
<comment type="similarity">
    <text evidence="4">Belongs to the cyclophilin-type PPIase family.</text>
</comment>
<keyword evidence="8" id="KW-1185">Reference proteome</keyword>
<comment type="caution">
    <text evidence="7">The sequence shown here is derived from an EMBL/GenBank/DDBJ whole genome shotgun (WGS) entry which is preliminary data.</text>
</comment>
<dbReference type="GO" id="GO:0006457">
    <property type="term" value="P:protein folding"/>
    <property type="evidence" value="ECO:0007669"/>
    <property type="project" value="InterPro"/>
</dbReference>
<feature type="transmembrane region" description="Helical" evidence="5">
    <location>
        <begin position="27"/>
        <end position="47"/>
    </location>
</feature>
<dbReference type="EC" id="5.2.1.8" evidence="4"/>
<keyword evidence="5" id="KW-0472">Membrane</keyword>
<evidence type="ECO:0000259" key="6">
    <source>
        <dbReference type="PROSITE" id="PS50072"/>
    </source>
</evidence>
<evidence type="ECO:0000256" key="1">
    <source>
        <dbReference type="ARBA" id="ARBA00000971"/>
    </source>
</evidence>
<evidence type="ECO:0000313" key="7">
    <source>
        <dbReference type="EMBL" id="ETO09804.1"/>
    </source>
</evidence>
<dbReference type="PRINTS" id="PR00153">
    <property type="entry name" value="CSAPPISMRASE"/>
</dbReference>
<dbReference type="PROSITE" id="PS50072">
    <property type="entry name" value="CSA_PPIASE_2"/>
    <property type="match status" value="1"/>
</dbReference>
<dbReference type="PANTHER" id="PTHR45625">
    <property type="entry name" value="PEPTIDYL-PROLYL CIS-TRANS ISOMERASE-RELATED"/>
    <property type="match status" value="1"/>
</dbReference>
<evidence type="ECO:0000256" key="3">
    <source>
        <dbReference type="ARBA" id="ARBA00023235"/>
    </source>
</evidence>
<dbReference type="InterPro" id="IPR044666">
    <property type="entry name" value="Cyclophilin_A-like"/>
</dbReference>
<keyword evidence="5" id="KW-0812">Transmembrane</keyword>
<dbReference type="SUPFAM" id="SSF50891">
    <property type="entry name" value="Cyclophilin-like"/>
    <property type="match status" value="1"/>
</dbReference>
<dbReference type="InterPro" id="IPR002130">
    <property type="entry name" value="Cyclophilin-type_PPIase_dom"/>
</dbReference>
<keyword evidence="2 4" id="KW-0697">Rotamase</keyword>
<proteinExistence type="inferred from homology"/>
<dbReference type="PROSITE" id="PS00170">
    <property type="entry name" value="CSA_PPIASE_1"/>
    <property type="match status" value="1"/>
</dbReference>
<name>X6M797_RETFI</name>
<comment type="function">
    <text evidence="4">PPIases accelerate the folding of proteins. It catalyzes the cis-trans isomerization of proline imidic peptide bonds in oligopeptides.</text>
</comment>
<dbReference type="AlphaFoldDB" id="X6M797"/>
<protein>
    <recommendedName>
        <fullName evidence="4">Peptidyl-prolyl cis-trans isomerase</fullName>
        <shortName evidence="4">PPIase</shortName>
        <ecNumber evidence="4">5.2.1.8</ecNumber>
    </recommendedName>
</protein>
<dbReference type="PANTHER" id="PTHR45625:SF2">
    <property type="entry name" value="PEPTIDYL-PROLYL CIS-TRANS ISOMERASE-LIKE 3"/>
    <property type="match status" value="1"/>
</dbReference>
<dbReference type="Pfam" id="PF00160">
    <property type="entry name" value="Pro_isomerase"/>
    <property type="match status" value="1"/>
</dbReference>
<feature type="domain" description="PPIase cyclophilin-type" evidence="6">
    <location>
        <begin position="6"/>
        <end position="166"/>
    </location>
</feature>
<gene>
    <name evidence="7" type="ORF">RFI_27571</name>
</gene>
<reference evidence="7 8" key="1">
    <citation type="journal article" date="2013" name="Curr. Biol.">
        <title>The Genome of the Foraminiferan Reticulomyxa filosa.</title>
        <authorList>
            <person name="Glockner G."/>
            <person name="Hulsmann N."/>
            <person name="Schleicher M."/>
            <person name="Noegel A.A."/>
            <person name="Eichinger L."/>
            <person name="Gallinger C."/>
            <person name="Pawlowski J."/>
            <person name="Sierra R."/>
            <person name="Euteneuer U."/>
            <person name="Pillet L."/>
            <person name="Moustafa A."/>
            <person name="Platzer M."/>
            <person name="Groth M."/>
            <person name="Szafranski K."/>
            <person name="Schliwa M."/>
        </authorList>
    </citation>
    <scope>NUCLEOTIDE SEQUENCE [LARGE SCALE GENOMIC DNA]</scope>
</reference>
<dbReference type="InterPro" id="IPR024936">
    <property type="entry name" value="Cyclophilin-type_PPIase"/>
</dbReference>
<dbReference type="InterPro" id="IPR020892">
    <property type="entry name" value="Cyclophilin-type_PPIase_CS"/>
</dbReference>
<accession>X6M797</accession>
<dbReference type="EMBL" id="ASPP01023896">
    <property type="protein sequence ID" value="ETO09804.1"/>
    <property type="molecule type" value="Genomic_DNA"/>
</dbReference>
<evidence type="ECO:0000256" key="4">
    <source>
        <dbReference type="RuleBase" id="RU363019"/>
    </source>
</evidence>
<dbReference type="Gene3D" id="2.40.100.10">
    <property type="entry name" value="Cyclophilin-like"/>
    <property type="match status" value="1"/>
</dbReference>
<comment type="catalytic activity">
    <reaction evidence="1 4">
        <text>[protein]-peptidylproline (omega=180) = [protein]-peptidylproline (omega=0)</text>
        <dbReference type="Rhea" id="RHEA:16237"/>
        <dbReference type="Rhea" id="RHEA-COMP:10747"/>
        <dbReference type="Rhea" id="RHEA-COMP:10748"/>
        <dbReference type="ChEBI" id="CHEBI:83833"/>
        <dbReference type="ChEBI" id="CHEBI:83834"/>
        <dbReference type="EC" id="5.2.1.8"/>
    </reaction>
</comment>
<dbReference type="GO" id="GO:0071013">
    <property type="term" value="C:catalytic step 2 spliceosome"/>
    <property type="evidence" value="ECO:0007669"/>
    <property type="project" value="TreeGrafter"/>
</dbReference>
<keyword evidence="3 4" id="KW-0413">Isomerase</keyword>
<dbReference type="Proteomes" id="UP000023152">
    <property type="component" value="Unassembled WGS sequence"/>
</dbReference>
<evidence type="ECO:0000313" key="8">
    <source>
        <dbReference type="Proteomes" id="UP000023152"/>
    </source>
</evidence>
<keyword evidence="5" id="KW-1133">Transmembrane helix</keyword>
<sequence>MSLTLQTTLGELKLELFCELTPKAAKVLNLIVVFFVNFLGLSASGFYDGTIFHRNIKGFMIQGGAPKNSKNYRGGKSIYNGEYFEDEIIETLKFDRKGVVAMANQGPNTNTSQFFITYKEASHLNNTCTIFGKVIYGMHTLDAMEKIDTDEKNRPVDPIHILSVTIHSNPVAEKELVIK</sequence>
<dbReference type="GO" id="GO:0003755">
    <property type="term" value="F:peptidyl-prolyl cis-trans isomerase activity"/>
    <property type="evidence" value="ECO:0007669"/>
    <property type="project" value="UniProtKB-UniRule"/>
</dbReference>
<dbReference type="PIRSF" id="PIRSF001467">
    <property type="entry name" value="Peptidylpro_ismrse"/>
    <property type="match status" value="1"/>
</dbReference>
<evidence type="ECO:0000256" key="2">
    <source>
        <dbReference type="ARBA" id="ARBA00023110"/>
    </source>
</evidence>
<evidence type="ECO:0000256" key="5">
    <source>
        <dbReference type="SAM" id="Phobius"/>
    </source>
</evidence>
<dbReference type="OMA" id="FHEATPK"/>
<dbReference type="OrthoDB" id="271386at2759"/>